<feature type="transmembrane region" description="Helical" evidence="3">
    <location>
        <begin position="247"/>
        <end position="267"/>
    </location>
</feature>
<dbReference type="AlphaFoldDB" id="A0A9W8G2I5"/>
<gene>
    <name evidence="5" type="ORF">GGI25_006450</name>
</gene>
<dbReference type="InterPro" id="IPR020846">
    <property type="entry name" value="MFS_dom"/>
</dbReference>
<comment type="similarity">
    <text evidence="2">Belongs to the major facilitator superfamily. Monocarboxylate porter (TC 2.A.1.13) family.</text>
</comment>
<dbReference type="PANTHER" id="PTHR11360:SF284">
    <property type="entry name" value="EG:103B4.3 PROTEIN-RELATED"/>
    <property type="match status" value="1"/>
</dbReference>
<dbReference type="EMBL" id="JANBTW010000201">
    <property type="protein sequence ID" value="KAJ2668408.1"/>
    <property type="molecule type" value="Genomic_DNA"/>
</dbReference>
<protein>
    <recommendedName>
        <fullName evidence="4">Major facilitator superfamily (MFS) profile domain-containing protein</fullName>
    </recommendedName>
</protein>
<comment type="caution">
    <text evidence="5">The sequence shown here is derived from an EMBL/GenBank/DDBJ whole genome shotgun (WGS) entry which is preliminary data.</text>
</comment>
<feature type="transmembrane region" description="Helical" evidence="3">
    <location>
        <begin position="306"/>
        <end position="328"/>
    </location>
</feature>
<dbReference type="PANTHER" id="PTHR11360">
    <property type="entry name" value="MONOCARBOXYLATE TRANSPORTER"/>
    <property type="match status" value="1"/>
</dbReference>
<evidence type="ECO:0000313" key="6">
    <source>
        <dbReference type="Proteomes" id="UP001151518"/>
    </source>
</evidence>
<feature type="domain" description="Major facilitator superfamily (MFS) profile" evidence="4">
    <location>
        <begin position="42"/>
        <end position="429"/>
    </location>
</feature>
<evidence type="ECO:0000313" key="5">
    <source>
        <dbReference type="EMBL" id="KAJ2668408.1"/>
    </source>
</evidence>
<feature type="transmembrane region" description="Helical" evidence="3">
    <location>
        <begin position="406"/>
        <end position="423"/>
    </location>
</feature>
<comment type="subcellular location">
    <subcellularLocation>
        <location evidence="1">Membrane</location>
        <topology evidence="1">Multi-pass membrane protein</topology>
    </subcellularLocation>
</comment>
<dbReference type="InterPro" id="IPR050327">
    <property type="entry name" value="Proton-linked_MCT"/>
</dbReference>
<feature type="transmembrane region" description="Helical" evidence="3">
    <location>
        <begin position="203"/>
        <end position="226"/>
    </location>
</feature>
<feature type="transmembrane region" description="Helical" evidence="3">
    <location>
        <begin position="112"/>
        <end position="132"/>
    </location>
</feature>
<proteinExistence type="inferred from homology"/>
<feature type="transmembrane region" description="Helical" evidence="3">
    <location>
        <begin position="334"/>
        <end position="355"/>
    </location>
</feature>
<dbReference type="GO" id="GO:0022857">
    <property type="term" value="F:transmembrane transporter activity"/>
    <property type="evidence" value="ECO:0007669"/>
    <property type="project" value="InterPro"/>
</dbReference>
<evidence type="ECO:0000256" key="1">
    <source>
        <dbReference type="ARBA" id="ARBA00004141"/>
    </source>
</evidence>
<dbReference type="OrthoDB" id="2213137at2759"/>
<dbReference type="InterPro" id="IPR036259">
    <property type="entry name" value="MFS_trans_sf"/>
</dbReference>
<evidence type="ECO:0000256" key="3">
    <source>
        <dbReference type="SAM" id="Phobius"/>
    </source>
</evidence>
<evidence type="ECO:0000259" key="4">
    <source>
        <dbReference type="PROSITE" id="PS50850"/>
    </source>
</evidence>
<feature type="transmembrane region" description="Helical" evidence="3">
    <location>
        <begin position="367"/>
        <end position="386"/>
    </location>
</feature>
<reference evidence="5" key="1">
    <citation type="submission" date="2022-07" db="EMBL/GenBank/DDBJ databases">
        <title>Phylogenomic reconstructions and comparative analyses of Kickxellomycotina fungi.</title>
        <authorList>
            <person name="Reynolds N.K."/>
            <person name="Stajich J.E."/>
            <person name="Barry K."/>
            <person name="Grigoriev I.V."/>
            <person name="Crous P."/>
            <person name="Smith M.E."/>
        </authorList>
    </citation>
    <scope>NUCLEOTIDE SEQUENCE</scope>
    <source>
        <strain evidence="5">NRRL 3115</strain>
    </source>
</reference>
<name>A0A9W8G2I5_9FUNG</name>
<dbReference type="Pfam" id="PF07690">
    <property type="entry name" value="MFS_1"/>
    <property type="match status" value="1"/>
</dbReference>
<dbReference type="PROSITE" id="PS50850">
    <property type="entry name" value="MFS"/>
    <property type="match status" value="1"/>
</dbReference>
<feature type="transmembrane region" description="Helical" evidence="3">
    <location>
        <begin position="84"/>
        <end position="106"/>
    </location>
</feature>
<sequence>MVPSDSNVENEGAAKDADTVMDIENSIPNTADPAKGFPRYTRYAVIVGCFVIQALSCGTIHAFGVQQEYLTANVYAGEQNKIKALGYIGTLMFFGIYIWGMLAGWLAEVWSYRKICFIGVVIMALGQVLASFCREPWQLCITEGIIYGLGGGLVYSPTSTAPARWFTKRRGLATGFTVAGVGVGGLVIAPLTEFLVSHTGIEWSFRISGFYILVLGTISCFFVRVPTQDKTRTLKRFDWVAFYDKRFAIHALMVFFVTAAYIVPYMYLPEYWVSKGLSAQTASTLIAVGNVSSSVGRVVTGFVADYIGVLNTLLLTITVSSLACLLVWPFATSVGVGVVMALLYGFPSGGYWSLAPLAAGKLFGIDRLASTTGIFYTVSGVGAWLGNPVANALLHGPGHSTSYLSMSLYIGVLWAAALLMALTNRISYSKALFASV</sequence>
<keyword evidence="3" id="KW-1133">Transmembrane helix</keyword>
<keyword evidence="3" id="KW-0812">Transmembrane</keyword>
<evidence type="ECO:0000256" key="2">
    <source>
        <dbReference type="ARBA" id="ARBA00006727"/>
    </source>
</evidence>
<accession>A0A9W8G2I5</accession>
<dbReference type="Proteomes" id="UP001151518">
    <property type="component" value="Unassembled WGS sequence"/>
</dbReference>
<keyword evidence="3" id="KW-0472">Membrane</keyword>
<dbReference type="Gene3D" id="1.20.1250.20">
    <property type="entry name" value="MFS general substrate transporter like domains"/>
    <property type="match status" value="1"/>
</dbReference>
<dbReference type="InterPro" id="IPR011701">
    <property type="entry name" value="MFS"/>
</dbReference>
<dbReference type="GO" id="GO:0016020">
    <property type="term" value="C:membrane"/>
    <property type="evidence" value="ECO:0007669"/>
    <property type="project" value="UniProtKB-SubCell"/>
</dbReference>
<feature type="transmembrane region" description="Helical" evidence="3">
    <location>
        <begin position="172"/>
        <end position="191"/>
    </location>
</feature>
<dbReference type="SUPFAM" id="SSF103473">
    <property type="entry name" value="MFS general substrate transporter"/>
    <property type="match status" value="1"/>
</dbReference>
<feature type="transmembrane region" description="Helical" evidence="3">
    <location>
        <begin position="43"/>
        <end position="63"/>
    </location>
</feature>
<organism evidence="5 6">
    <name type="scientific">Coemansia spiralis</name>
    <dbReference type="NCBI Taxonomy" id="417178"/>
    <lineage>
        <taxon>Eukaryota</taxon>
        <taxon>Fungi</taxon>
        <taxon>Fungi incertae sedis</taxon>
        <taxon>Zoopagomycota</taxon>
        <taxon>Kickxellomycotina</taxon>
        <taxon>Kickxellomycetes</taxon>
        <taxon>Kickxellales</taxon>
        <taxon>Kickxellaceae</taxon>
        <taxon>Coemansia</taxon>
    </lineage>
</organism>